<dbReference type="Proteomes" id="UP001549773">
    <property type="component" value="Unassembled WGS sequence"/>
</dbReference>
<dbReference type="EMBL" id="JBEWYP010000001">
    <property type="protein sequence ID" value="MET7028240.1"/>
    <property type="molecule type" value="Genomic_DNA"/>
</dbReference>
<evidence type="ECO:0000256" key="1">
    <source>
        <dbReference type="SAM" id="SignalP"/>
    </source>
</evidence>
<feature type="domain" description="DUF3857" evidence="2">
    <location>
        <begin position="69"/>
        <end position="184"/>
    </location>
</feature>
<dbReference type="Gene3D" id="2.60.120.1130">
    <property type="match status" value="1"/>
</dbReference>
<dbReference type="Gene3D" id="3.10.620.30">
    <property type="match status" value="1"/>
</dbReference>
<name>A0ABV2TSJ7_9FLAO</name>
<dbReference type="SUPFAM" id="SSF54001">
    <property type="entry name" value="Cysteine proteinases"/>
    <property type="match status" value="1"/>
</dbReference>
<reference evidence="3 4" key="1">
    <citation type="submission" date="2024-07" db="EMBL/GenBank/DDBJ databases">
        <title>The genome sequence of type strain Sediminicola luteus GDMCC 1.2596T.</title>
        <authorList>
            <person name="Liu Y."/>
        </authorList>
    </citation>
    <scope>NUCLEOTIDE SEQUENCE [LARGE SCALE GENOMIC DNA]</scope>
    <source>
        <strain evidence="3 4">GDMCC 1.2596</strain>
    </source>
</reference>
<accession>A0ABV2TSJ7</accession>
<keyword evidence="4" id="KW-1185">Reference proteome</keyword>
<sequence length="652" mass="75578">MTNKTLAIWAALLFFGCLHSQYNESFGNLSEEEESFTGFTQDSTANAVVLYEKGGNYFETIEQRIQLVKKYHVKIKILKEQGFSESNISIPLYHGGTLSENIKSLRAITHNNKIKTGLSQTKIYTIDHNESWSEKKFTFPNVQIGSILEYEYTIVSPYIFNLNGWTFQSHLPKVYSEFNAKIPGNSIYNRTLKGNLALETNSASIIKNCFYVEGYNSSADCEVIKYAMKDIPAFKADEEYMLSSSNYISRINFELSEMYKMDGTHVKYTKTWDDVDREFKKDKDIGRQLTKQGFLEKRVPENLLKEGDDLTKATNIYNYIKDHYTWNGRYGIYNNVRIREAFEERKGNVGEINISLINLLNAANIESNLMLLSTRENGLPTKSHPVITDFNYVVAKVRIGGEDYLLDATDKLNPFGMLPFRCLNYYGRVMDFNNQSYWYDIKEEENNSHIVRVQLNLDFDNNKAIGVFDEINLGYEAVRKRKILSEVKEDEYLNQLSSPNFSIISYDQQKERSDDKKTTERFTFELENLLGPDVISLNPFLIKFFSKNPFLMEERKYPIDFGYKRSYSYFINISIPEEYTVLELPEKKLIALTSNNGTLKFDSTRSQNGISLYFNLSLEKANYESNVYPDLKELFKIVTTIQNNSLIVLKKV</sequence>
<organism evidence="3 4">
    <name type="scientific">Sediminicola luteus</name>
    <dbReference type="NCBI Taxonomy" id="319238"/>
    <lineage>
        <taxon>Bacteria</taxon>
        <taxon>Pseudomonadati</taxon>
        <taxon>Bacteroidota</taxon>
        <taxon>Flavobacteriia</taxon>
        <taxon>Flavobacteriales</taxon>
        <taxon>Flavobacteriaceae</taxon>
        <taxon>Sediminicola</taxon>
    </lineage>
</organism>
<protein>
    <submittedName>
        <fullName evidence="3">DUF3857 domain-containing protein</fullName>
    </submittedName>
</protein>
<dbReference type="Pfam" id="PF12969">
    <property type="entry name" value="DUF3857"/>
    <property type="match status" value="1"/>
</dbReference>
<gene>
    <name evidence="3" type="ORF">ABXZ32_02480</name>
</gene>
<feature type="signal peptide" evidence="1">
    <location>
        <begin position="1"/>
        <end position="20"/>
    </location>
</feature>
<proteinExistence type="predicted"/>
<feature type="chain" id="PRO_5045375160" evidence="1">
    <location>
        <begin position="21"/>
        <end position="652"/>
    </location>
</feature>
<evidence type="ECO:0000313" key="4">
    <source>
        <dbReference type="Proteomes" id="UP001549773"/>
    </source>
</evidence>
<dbReference type="RefSeq" id="WP_354617101.1">
    <property type="nucleotide sequence ID" value="NZ_JBEWYP010000001.1"/>
</dbReference>
<evidence type="ECO:0000313" key="3">
    <source>
        <dbReference type="EMBL" id="MET7028240.1"/>
    </source>
</evidence>
<evidence type="ECO:0000259" key="2">
    <source>
        <dbReference type="Pfam" id="PF12969"/>
    </source>
</evidence>
<dbReference type="InterPro" id="IPR038765">
    <property type="entry name" value="Papain-like_cys_pep_sf"/>
</dbReference>
<dbReference type="Gene3D" id="2.60.40.3140">
    <property type="match status" value="1"/>
</dbReference>
<dbReference type="InterPro" id="IPR024618">
    <property type="entry name" value="DUF3857"/>
</dbReference>
<keyword evidence="1" id="KW-0732">Signal</keyword>
<dbReference type="PROSITE" id="PS51257">
    <property type="entry name" value="PROKAR_LIPOPROTEIN"/>
    <property type="match status" value="1"/>
</dbReference>
<comment type="caution">
    <text evidence="3">The sequence shown here is derived from an EMBL/GenBank/DDBJ whole genome shotgun (WGS) entry which is preliminary data.</text>
</comment>